<dbReference type="PANTHER" id="PTHR38030:SF2">
    <property type="entry name" value="PROTOPORPHYRINOGEN IX DEHYDROGENASE [QUINONE]"/>
    <property type="match status" value="1"/>
</dbReference>
<keyword evidence="1 7" id="KW-0285">Flavoprotein</keyword>
<evidence type="ECO:0000256" key="5">
    <source>
        <dbReference type="ARBA" id="ARBA00023136"/>
    </source>
</evidence>
<accession>A0AA50HL12</accession>
<dbReference type="Pfam" id="PF12724">
    <property type="entry name" value="Flavodoxin_5"/>
    <property type="match status" value="1"/>
</dbReference>
<dbReference type="PROSITE" id="PS00201">
    <property type="entry name" value="FLAVODOXIN"/>
    <property type="match status" value="1"/>
</dbReference>
<dbReference type="EMBL" id="CP132353">
    <property type="protein sequence ID" value="WLS78693.1"/>
    <property type="molecule type" value="Genomic_DNA"/>
</dbReference>
<dbReference type="AlphaFoldDB" id="A0AA50HL12"/>
<dbReference type="EC" id="1.3.5.3" evidence="7"/>
<dbReference type="Proteomes" id="UP001228139">
    <property type="component" value="Chromosome"/>
</dbReference>
<organism evidence="9 10">
    <name type="scientific">Erwinia pyri</name>
    <dbReference type="NCBI Taxonomy" id="3062598"/>
    <lineage>
        <taxon>Bacteria</taxon>
        <taxon>Pseudomonadati</taxon>
        <taxon>Pseudomonadota</taxon>
        <taxon>Gammaproteobacteria</taxon>
        <taxon>Enterobacterales</taxon>
        <taxon>Erwiniaceae</taxon>
        <taxon>Erwinia</taxon>
    </lineage>
</organism>
<comment type="pathway">
    <text evidence="7">Porphyrin-containing compound metabolism; protoporphyrin-IX biosynthesis; protoporphyrin-IX from protoporphyrinogen-IX: step 1/1.</text>
</comment>
<evidence type="ECO:0000256" key="1">
    <source>
        <dbReference type="ARBA" id="ARBA00022630"/>
    </source>
</evidence>
<evidence type="ECO:0000256" key="2">
    <source>
        <dbReference type="ARBA" id="ARBA00022643"/>
    </source>
</evidence>
<dbReference type="KEGG" id="epi:Q3V30_20035"/>
<dbReference type="InterPro" id="IPR026816">
    <property type="entry name" value="Flavodoxin_dom"/>
</dbReference>
<sequence>MKALILFSSRDGQTREIAAYIANQIKEQQECDVLNILHASSVNWAEYDRVLIGASIRYGHFHPAVTKFVKQHLLQIKERESGFFSVNLTARKPEKRTPQTNAYTRKFLLQSPWEPDCCAVFAGALRYPRYGFFDRIMIQLIMRMTGGETDASKEVEYTDWVQVERFAHEFAALSGKVKVKEAL</sequence>
<dbReference type="Gene3D" id="3.40.50.360">
    <property type="match status" value="1"/>
</dbReference>
<proteinExistence type="inferred from homology"/>
<comment type="cofactor">
    <cofactor evidence="7">
        <name>FMN</name>
        <dbReference type="ChEBI" id="CHEBI:58210"/>
    </cofactor>
    <text evidence="7">Binds 1 FMN non-covalently per subunit.</text>
</comment>
<name>A0AA50HL12_9GAMM</name>
<dbReference type="GO" id="GO:0006782">
    <property type="term" value="P:protoporphyrinogen IX biosynthetic process"/>
    <property type="evidence" value="ECO:0007669"/>
    <property type="project" value="UniProtKB-UniRule"/>
</dbReference>
<evidence type="ECO:0000259" key="8">
    <source>
        <dbReference type="PROSITE" id="PS50902"/>
    </source>
</evidence>
<dbReference type="PANTHER" id="PTHR38030">
    <property type="entry name" value="PROTOPORPHYRINOGEN IX DEHYDROGENASE [MENAQUINONE]"/>
    <property type="match status" value="1"/>
</dbReference>
<keyword evidence="5" id="KW-0472">Membrane</keyword>
<evidence type="ECO:0000256" key="4">
    <source>
        <dbReference type="ARBA" id="ARBA00023002"/>
    </source>
</evidence>
<dbReference type="GO" id="GO:0004729">
    <property type="term" value="F:oxygen-dependent protoporphyrinogen oxidase activity"/>
    <property type="evidence" value="ECO:0007669"/>
    <property type="project" value="InterPro"/>
</dbReference>
<dbReference type="GO" id="GO:0009055">
    <property type="term" value="F:electron transfer activity"/>
    <property type="evidence" value="ECO:0007669"/>
    <property type="project" value="InterPro"/>
</dbReference>
<evidence type="ECO:0000256" key="3">
    <source>
        <dbReference type="ARBA" id="ARBA00022741"/>
    </source>
</evidence>
<dbReference type="InterPro" id="IPR029039">
    <property type="entry name" value="Flavoprotein-like_sf"/>
</dbReference>
<dbReference type="InterPro" id="IPR001226">
    <property type="entry name" value="Flavodoxin_CS"/>
</dbReference>
<evidence type="ECO:0000313" key="9">
    <source>
        <dbReference type="EMBL" id="WLS78693.1"/>
    </source>
</evidence>
<comment type="subcellular location">
    <subcellularLocation>
        <location evidence="7">Cell membrane</location>
        <topology evidence="7">Peripheral membrane protein</topology>
    </subcellularLocation>
</comment>
<keyword evidence="6 7" id="KW-0627">Porphyrin biosynthesis</keyword>
<dbReference type="InterPro" id="IPR008254">
    <property type="entry name" value="Flavodoxin/NO_synth"/>
</dbReference>
<dbReference type="InterPro" id="IPR044264">
    <property type="entry name" value="HemG"/>
</dbReference>
<comment type="catalytic activity">
    <reaction evidence="7">
        <text>protoporphyrinogen IX + 3 a menaquinone = protoporphyrin IX + 3 a menaquinol</text>
        <dbReference type="Rhea" id="RHEA:27409"/>
        <dbReference type="Rhea" id="RHEA-COMP:9537"/>
        <dbReference type="Rhea" id="RHEA-COMP:9539"/>
        <dbReference type="ChEBI" id="CHEBI:16374"/>
        <dbReference type="ChEBI" id="CHEBI:18151"/>
        <dbReference type="ChEBI" id="CHEBI:57306"/>
        <dbReference type="ChEBI" id="CHEBI:57307"/>
        <dbReference type="EC" id="1.3.5.3"/>
    </reaction>
</comment>
<comment type="similarity">
    <text evidence="7">Belongs to the HemG family.</text>
</comment>
<dbReference type="SUPFAM" id="SSF52218">
    <property type="entry name" value="Flavoproteins"/>
    <property type="match status" value="1"/>
</dbReference>
<comment type="catalytic activity">
    <reaction evidence="7">
        <text>protoporphyrinogen IX + 3 a ubiquinone = protoporphyrin IX + 3 a ubiquinol</text>
        <dbReference type="Rhea" id="RHEA:63936"/>
        <dbReference type="Rhea" id="RHEA-COMP:9565"/>
        <dbReference type="Rhea" id="RHEA-COMP:9566"/>
        <dbReference type="ChEBI" id="CHEBI:16389"/>
        <dbReference type="ChEBI" id="CHEBI:17976"/>
        <dbReference type="ChEBI" id="CHEBI:57306"/>
        <dbReference type="ChEBI" id="CHEBI:57307"/>
    </reaction>
</comment>
<keyword evidence="10" id="KW-1185">Reference proteome</keyword>
<dbReference type="InterPro" id="IPR052200">
    <property type="entry name" value="Protoporphyrinogen_IX_DH"/>
</dbReference>
<keyword evidence="2 7" id="KW-0288">FMN</keyword>
<keyword evidence="4 7" id="KW-0560">Oxidoreductase</keyword>
<comment type="catalytic activity">
    <reaction evidence="7">
        <text>protoporphyrinogen IX + 3 a quinone = protoporphyrin IX + 3 a quinol</text>
        <dbReference type="Rhea" id="RHEA:65032"/>
        <dbReference type="ChEBI" id="CHEBI:24646"/>
        <dbReference type="ChEBI" id="CHEBI:57306"/>
        <dbReference type="ChEBI" id="CHEBI:57307"/>
        <dbReference type="ChEBI" id="CHEBI:132124"/>
        <dbReference type="EC" id="1.3.5.3"/>
    </reaction>
</comment>
<dbReference type="HAMAP" id="MF_00853">
    <property type="entry name" value="HemG"/>
    <property type="match status" value="1"/>
</dbReference>
<protein>
    <recommendedName>
        <fullName evidence="7">Protoporphyrinogen IX dehydrogenase [quinone]</fullName>
        <ecNumber evidence="7">1.3.5.3</ecNumber>
    </recommendedName>
    <alternativeName>
        <fullName evidence="7">Protoporphyrinogen IX dehydrogenase [menaquinone]</fullName>
    </alternativeName>
    <alternativeName>
        <fullName evidence="7">Protoporphyrinogen IX dehydrogenase [ubiquinone]</fullName>
    </alternativeName>
    <alternativeName>
        <fullName evidence="7">Protoporphyrinogen oxidase</fullName>
        <shortName evidence="7">PPO</shortName>
    </alternativeName>
</protein>
<comment type="function">
    <text evidence="7">Catalyzes the 6-electron oxidation of protoporphyrinogen IX to form protoporphyrin IX; under anaerobic conditions uses menaquinone as an electron acceptor, under aerobic conditions uses ubiquinone as an electron acceptor.</text>
</comment>
<dbReference type="GO" id="GO:0010181">
    <property type="term" value="F:FMN binding"/>
    <property type="evidence" value="ECO:0007669"/>
    <property type="project" value="UniProtKB-UniRule"/>
</dbReference>
<dbReference type="GO" id="GO:0005886">
    <property type="term" value="C:plasma membrane"/>
    <property type="evidence" value="ECO:0007669"/>
    <property type="project" value="UniProtKB-SubCell"/>
</dbReference>
<dbReference type="PROSITE" id="PS50902">
    <property type="entry name" value="FLAVODOXIN_LIKE"/>
    <property type="match status" value="1"/>
</dbReference>
<feature type="domain" description="Flavodoxin-like" evidence="8">
    <location>
        <begin position="3"/>
        <end position="178"/>
    </location>
</feature>
<evidence type="ECO:0000313" key="10">
    <source>
        <dbReference type="Proteomes" id="UP001228139"/>
    </source>
</evidence>
<keyword evidence="7" id="KW-1003">Cell membrane</keyword>
<dbReference type="GO" id="GO:0070819">
    <property type="term" value="F:menaquinone-dependent protoporphyrinogen oxidase activity"/>
    <property type="evidence" value="ECO:0007669"/>
    <property type="project" value="UniProtKB-UniRule"/>
</dbReference>
<keyword evidence="3 7" id="KW-0547">Nucleotide-binding</keyword>
<dbReference type="RefSeq" id="WP_306208820.1">
    <property type="nucleotide sequence ID" value="NZ_CP132353.1"/>
</dbReference>
<dbReference type="NCBIfam" id="NF008316">
    <property type="entry name" value="PRK11104.1"/>
    <property type="match status" value="1"/>
</dbReference>
<evidence type="ECO:0000256" key="6">
    <source>
        <dbReference type="ARBA" id="ARBA00023244"/>
    </source>
</evidence>
<gene>
    <name evidence="7 9" type="primary">hemG</name>
    <name evidence="9" type="ORF">Q3V30_20035</name>
</gene>
<reference evidence="9 10" key="1">
    <citation type="submission" date="2023-07" db="EMBL/GenBank/DDBJ databases">
        <title>Pathogenic bacteria of pear tree diseases.</title>
        <authorList>
            <person name="Zhang Z."/>
            <person name="He L."/>
            <person name="Huang R."/>
        </authorList>
    </citation>
    <scope>NUCLEOTIDE SEQUENCE [LARGE SCALE GENOMIC DNA]</scope>
    <source>
        <strain evidence="9 10">DE2</strain>
    </source>
</reference>
<evidence type="ECO:0000256" key="7">
    <source>
        <dbReference type="HAMAP-Rule" id="MF_00853"/>
    </source>
</evidence>